<evidence type="ECO:0000256" key="5">
    <source>
        <dbReference type="ARBA" id="ARBA00022729"/>
    </source>
</evidence>
<reference evidence="16 17" key="1">
    <citation type="submission" date="2019-10" db="EMBL/GenBank/DDBJ databases">
        <title>Poseidonibacter ostreae sp. nov., isolated from the gut of the Ostrea denselamellosa.</title>
        <authorList>
            <person name="Choi A."/>
        </authorList>
    </citation>
    <scope>NUCLEOTIDE SEQUENCE [LARGE SCALE GENOMIC DNA]</scope>
    <source>
        <strain evidence="14 17">SJOD-M-33</strain>
        <strain evidence="15 16">SJOD-M-5</strain>
    </source>
</reference>
<dbReference type="Gene3D" id="3.30.1330.60">
    <property type="entry name" value="OmpA-like domain"/>
    <property type="match status" value="1"/>
</dbReference>
<organism evidence="14 17">
    <name type="scientific">Poseidonibacter ostreae</name>
    <dbReference type="NCBI Taxonomy" id="2654171"/>
    <lineage>
        <taxon>Bacteria</taxon>
        <taxon>Pseudomonadati</taxon>
        <taxon>Campylobacterota</taxon>
        <taxon>Epsilonproteobacteria</taxon>
        <taxon>Campylobacterales</taxon>
        <taxon>Arcobacteraceae</taxon>
        <taxon>Poseidonibacter</taxon>
    </lineage>
</organism>
<dbReference type="EMBL" id="WFKK01000028">
    <property type="protein sequence ID" value="KAB7887908.1"/>
    <property type="molecule type" value="Genomic_DNA"/>
</dbReference>
<dbReference type="InterPro" id="IPR036737">
    <property type="entry name" value="OmpA-like_sf"/>
</dbReference>
<dbReference type="GO" id="GO:0046930">
    <property type="term" value="C:pore complex"/>
    <property type="evidence" value="ECO:0007669"/>
    <property type="project" value="UniProtKB-KW"/>
</dbReference>
<evidence type="ECO:0000256" key="3">
    <source>
        <dbReference type="ARBA" id="ARBA00022452"/>
    </source>
</evidence>
<dbReference type="Gene3D" id="2.40.160.20">
    <property type="match status" value="1"/>
</dbReference>
<dbReference type="PANTHER" id="PTHR30329">
    <property type="entry name" value="STATOR ELEMENT OF FLAGELLAR MOTOR COMPLEX"/>
    <property type="match status" value="1"/>
</dbReference>
<comment type="subcellular location">
    <subcellularLocation>
        <location evidence="1">Cell outer membrane</location>
        <topology evidence="1">Multi-pass membrane protein</topology>
    </subcellularLocation>
</comment>
<dbReference type="PANTHER" id="PTHR30329:SF21">
    <property type="entry name" value="LIPOPROTEIN YIAD-RELATED"/>
    <property type="match status" value="1"/>
</dbReference>
<dbReference type="InterPro" id="IPR011250">
    <property type="entry name" value="OMP/PagP_B-barrel"/>
</dbReference>
<dbReference type="SUPFAM" id="SSF103088">
    <property type="entry name" value="OmpA-like"/>
    <property type="match status" value="1"/>
</dbReference>
<dbReference type="Proteomes" id="UP000472839">
    <property type="component" value="Unassembled WGS sequence"/>
</dbReference>
<feature type="signal peptide" evidence="12">
    <location>
        <begin position="1"/>
        <end position="17"/>
    </location>
</feature>
<dbReference type="Proteomes" id="UP000461010">
    <property type="component" value="Unassembled WGS sequence"/>
</dbReference>
<gene>
    <name evidence="15" type="ORF">GBG18_07660</name>
    <name evidence="14" type="ORF">GBG19_10005</name>
</gene>
<dbReference type="CDD" id="cd07185">
    <property type="entry name" value="OmpA_C-like"/>
    <property type="match status" value="1"/>
</dbReference>
<evidence type="ECO:0000256" key="1">
    <source>
        <dbReference type="ARBA" id="ARBA00004571"/>
    </source>
</evidence>
<feature type="region of interest" description="Disordered" evidence="11">
    <location>
        <begin position="347"/>
        <end position="374"/>
    </location>
</feature>
<keyword evidence="2" id="KW-0813">Transport</keyword>
<evidence type="ECO:0000256" key="7">
    <source>
        <dbReference type="ARBA" id="ARBA00023114"/>
    </source>
</evidence>
<dbReference type="PRINTS" id="PR01021">
    <property type="entry name" value="OMPADOMAIN"/>
</dbReference>
<evidence type="ECO:0000256" key="11">
    <source>
        <dbReference type="SAM" id="MobiDB-lite"/>
    </source>
</evidence>
<dbReference type="GO" id="GO:0006811">
    <property type="term" value="P:monoatomic ion transport"/>
    <property type="evidence" value="ECO:0007669"/>
    <property type="project" value="UniProtKB-KW"/>
</dbReference>
<evidence type="ECO:0000256" key="9">
    <source>
        <dbReference type="ARBA" id="ARBA00023237"/>
    </source>
</evidence>
<feature type="domain" description="OmpA-like" evidence="13">
    <location>
        <begin position="259"/>
        <end position="374"/>
    </location>
</feature>
<evidence type="ECO:0000313" key="14">
    <source>
        <dbReference type="EMBL" id="KAB7887908.1"/>
    </source>
</evidence>
<dbReference type="RefSeq" id="WP_152189907.1">
    <property type="nucleotide sequence ID" value="NZ_WFKI01000052.1"/>
</dbReference>
<evidence type="ECO:0000313" key="17">
    <source>
        <dbReference type="Proteomes" id="UP000472839"/>
    </source>
</evidence>
<evidence type="ECO:0000256" key="10">
    <source>
        <dbReference type="PROSITE-ProRule" id="PRU00473"/>
    </source>
</evidence>
<keyword evidence="7" id="KW-0626">Porin</keyword>
<dbReference type="AlphaFoldDB" id="A0A6L4WRD4"/>
<dbReference type="SUPFAM" id="SSF103647">
    <property type="entry name" value="TSP type-3 repeat"/>
    <property type="match status" value="1"/>
</dbReference>
<feature type="chain" id="PRO_5026774665" evidence="12">
    <location>
        <begin position="18"/>
        <end position="374"/>
    </location>
</feature>
<dbReference type="Pfam" id="PF13505">
    <property type="entry name" value="OMP_b-brl"/>
    <property type="match status" value="1"/>
</dbReference>
<sequence>MKKILITSALCASFMFAASAPSSEYSYELTPFAAGILSDSKANLDDDHYANAGISLAKNLQNSFLDQVELAIMRSDSLKYEGSNGNTNINRVFLNAVKKLPLTEKLAAYGLLGAGYQDVTQEMKDNDDSALLNYGLGLRYDLPYYGIAVKGDVRHLFSINDKENDIMYTLGLAMPLGKKYSENIAAKVPVIAEPIAPIVPVVDGDDDNDGVLNSKDLCPNSLPGAVVNENGCEADDDKDGVVNRLDKCPNTSEGVAVNAEGCVATINLNINFDTNSDKIKSAYINKLEEFAAMLNENPKLNATIEAHTDSKGSSQYNQKLSEKRAASAVKALESLNIAPNRLQSIGYGETQPISTNDTAQGRAENRRVTGLINQ</sequence>
<dbReference type="GO" id="GO:0007155">
    <property type="term" value="P:cell adhesion"/>
    <property type="evidence" value="ECO:0007669"/>
    <property type="project" value="InterPro"/>
</dbReference>
<dbReference type="InterPro" id="IPR006664">
    <property type="entry name" value="OMP_bac"/>
</dbReference>
<protein>
    <submittedName>
        <fullName evidence="14">OmpA family protein</fullName>
    </submittedName>
</protein>
<keyword evidence="3" id="KW-1134">Transmembrane beta strand</keyword>
<evidence type="ECO:0000313" key="15">
    <source>
        <dbReference type="EMBL" id="KAB7891177.1"/>
    </source>
</evidence>
<evidence type="ECO:0000256" key="2">
    <source>
        <dbReference type="ARBA" id="ARBA00022448"/>
    </source>
</evidence>
<keyword evidence="16" id="KW-1185">Reference proteome</keyword>
<dbReference type="PROSITE" id="PS51123">
    <property type="entry name" value="OMPA_2"/>
    <property type="match status" value="1"/>
</dbReference>
<dbReference type="InterPro" id="IPR003367">
    <property type="entry name" value="Thrombospondin_3-like_rpt"/>
</dbReference>
<dbReference type="SUPFAM" id="SSF56925">
    <property type="entry name" value="OMPA-like"/>
    <property type="match status" value="1"/>
</dbReference>
<evidence type="ECO:0000259" key="13">
    <source>
        <dbReference type="PROSITE" id="PS51123"/>
    </source>
</evidence>
<dbReference type="GO" id="GO:0015288">
    <property type="term" value="F:porin activity"/>
    <property type="evidence" value="ECO:0007669"/>
    <property type="project" value="UniProtKB-KW"/>
</dbReference>
<keyword evidence="5 12" id="KW-0732">Signal</keyword>
<evidence type="ECO:0000313" key="16">
    <source>
        <dbReference type="Proteomes" id="UP000461010"/>
    </source>
</evidence>
<feature type="non-terminal residue" evidence="14">
    <location>
        <position position="1"/>
    </location>
</feature>
<dbReference type="EMBL" id="WFKJ01000019">
    <property type="protein sequence ID" value="KAB7891177.1"/>
    <property type="molecule type" value="Genomic_DNA"/>
</dbReference>
<keyword evidence="4" id="KW-0812">Transmembrane</keyword>
<dbReference type="GO" id="GO:0009279">
    <property type="term" value="C:cell outer membrane"/>
    <property type="evidence" value="ECO:0007669"/>
    <property type="project" value="UniProtKB-SubCell"/>
</dbReference>
<dbReference type="InterPro" id="IPR028974">
    <property type="entry name" value="TSP_type-3_rpt"/>
</dbReference>
<evidence type="ECO:0000256" key="6">
    <source>
        <dbReference type="ARBA" id="ARBA00023065"/>
    </source>
</evidence>
<accession>A0A6L4WRD4</accession>
<keyword evidence="6" id="KW-0406">Ion transport</keyword>
<name>A0A6L4WRD4_9BACT</name>
<keyword evidence="8 10" id="KW-0472">Membrane</keyword>
<evidence type="ECO:0000256" key="4">
    <source>
        <dbReference type="ARBA" id="ARBA00022692"/>
    </source>
</evidence>
<proteinExistence type="predicted"/>
<dbReference type="InterPro" id="IPR050330">
    <property type="entry name" value="Bact_OuterMem_StrucFunc"/>
</dbReference>
<dbReference type="Pfam" id="PF00691">
    <property type="entry name" value="OmpA"/>
    <property type="match status" value="1"/>
</dbReference>
<keyword evidence="9" id="KW-0998">Cell outer membrane</keyword>
<evidence type="ECO:0000256" key="12">
    <source>
        <dbReference type="SAM" id="SignalP"/>
    </source>
</evidence>
<dbReference type="Pfam" id="PF02412">
    <property type="entry name" value="TSP_3"/>
    <property type="match status" value="2"/>
</dbReference>
<evidence type="ECO:0000256" key="8">
    <source>
        <dbReference type="ARBA" id="ARBA00023136"/>
    </source>
</evidence>
<comment type="caution">
    <text evidence="14">The sequence shown here is derived from an EMBL/GenBank/DDBJ whole genome shotgun (WGS) entry which is preliminary data.</text>
</comment>
<dbReference type="GO" id="GO:0005509">
    <property type="term" value="F:calcium ion binding"/>
    <property type="evidence" value="ECO:0007669"/>
    <property type="project" value="InterPro"/>
</dbReference>
<dbReference type="InterPro" id="IPR006665">
    <property type="entry name" value="OmpA-like"/>
</dbReference>
<dbReference type="InterPro" id="IPR027385">
    <property type="entry name" value="Beta-barrel_OMP"/>
</dbReference>